<dbReference type="EMBL" id="FOVM01000001">
    <property type="protein sequence ID" value="SFN43743.1"/>
    <property type="molecule type" value="Genomic_DNA"/>
</dbReference>
<dbReference type="InterPro" id="IPR024403">
    <property type="entry name" value="DHOase_cat"/>
</dbReference>
<dbReference type="InterPro" id="IPR011059">
    <property type="entry name" value="Metal-dep_hydrolase_composite"/>
</dbReference>
<dbReference type="GO" id="GO:0046872">
    <property type="term" value="F:metal ion binding"/>
    <property type="evidence" value="ECO:0007669"/>
    <property type="project" value="UniProtKB-KW"/>
</dbReference>
<evidence type="ECO:0000256" key="4">
    <source>
        <dbReference type="ARBA" id="ARBA00022723"/>
    </source>
</evidence>
<organism evidence="8 9">
    <name type="scientific">Mycetocola miduiensis</name>
    <dbReference type="NCBI Taxonomy" id="995034"/>
    <lineage>
        <taxon>Bacteria</taxon>
        <taxon>Bacillati</taxon>
        <taxon>Actinomycetota</taxon>
        <taxon>Actinomycetes</taxon>
        <taxon>Micrococcales</taxon>
        <taxon>Microbacteriaceae</taxon>
        <taxon>Mycetocola</taxon>
    </lineage>
</organism>
<dbReference type="SUPFAM" id="SSF51556">
    <property type="entry name" value="Metallo-dependent hydrolases"/>
    <property type="match status" value="1"/>
</dbReference>
<dbReference type="SUPFAM" id="SSF51338">
    <property type="entry name" value="Composite domain of metallo-dependent hydrolases"/>
    <property type="match status" value="1"/>
</dbReference>
<evidence type="ECO:0000313" key="9">
    <source>
        <dbReference type="Proteomes" id="UP000198867"/>
    </source>
</evidence>
<dbReference type="Proteomes" id="UP000198867">
    <property type="component" value="Unassembled WGS sequence"/>
</dbReference>
<comment type="function">
    <text evidence="2">Catalyzes the reversible cyclization of carbamoyl aspartate to dihydroorotate.</text>
</comment>
<dbReference type="PANTHER" id="PTHR43668">
    <property type="entry name" value="ALLANTOINASE"/>
    <property type="match status" value="1"/>
</dbReference>
<sequence>MNMPPTGTEGSFVVEGVRILGDGPLVDLHVEQGRIVQIAPGDATQDAMLVALPGFVDLHTHLREPGGEDAETVASGTRAAAAGGYTDVFPMANTSPVTDSVDLIEELRVRAREVSTRVHPIAAATLRLAGEELVDVVSLRKAGVTVFSDDGHCLTDDGLVYELLSLLAEHGGVFAQHAQSASIVRDGIINAEVAEEAGCRGWPGVGEEAIVARDIAIARATGGRLHVCHVSTRRTVDLIRWAKSLGAPVSAEVTPHHLSLSDQDAVRRGAALKVNPPLRSRDDIEALRSALLDGTIDVVATDHAPHPAEKKNLPWSSAAFGMTGIETALPIVADVFAVDGLVDWHGVMRVMSTAPARIGGIADWQQPEIAVGSAATFCVVQGGRPWVLQSSDLLSKSRNTPFDGFEFTHRVLMTVLEGRVTHSSTGGGP</sequence>
<dbReference type="GO" id="GO:0005737">
    <property type="term" value="C:cytoplasm"/>
    <property type="evidence" value="ECO:0007669"/>
    <property type="project" value="TreeGrafter"/>
</dbReference>
<evidence type="ECO:0000313" key="8">
    <source>
        <dbReference type="EMBL" id="SFN43743.1"/>
    </source>
</evidence>
<keyword evidence="9" id="KW-1185">Reference proteome</keyword>
<protein>
    <submittedName>
        <fullName evidence="8">Dihydroorotase</fullName>
    </submittedName>
</protein>
<gene>
    <name evidence="8" type="ORF">SAMN05216219_0646</name>
</gene>
<evidence type="ECO:0000256" key="1">
    <source>
        <dbReference type="ARBA" id="ARBA00001947"/>
    </source>
</evidence>
<comment type="similarity">
    <text evidence="3">Belongs to the metallo-dependent hydrolases superfamily. DHOase family. Class I DHOase subfamily.</text>
</comment>
<proteinExistence type="inferred from homology"/>
<dbReference type="OrthoDB" id="9803027at2"/>
<dbReference type="Gene3D" id="3.20.20.140">
    <property type="entry name" value="Metal-dependent hydrolases"/>
    <property type="match status" value="1"/>
</dbReference>
<dbReference type="GO" id="GO:0006221">
    <property type="term" value="P:pyrimidine nucleotide biosynthetic process"/>
    <property type="evidence" value="ECO:0007669"/>
    <property type="project" value="UniProtKB-KW"/>
</dbReference>
<dbReference type="InterPro" id="IPR002195">
    <property type="entry name" value="Dihydroorotase_CS"/>
</dbReference>
<accession>A0A1I4Z116</accession>
<evidence type="ECO:0000256" key="2">
    <source>
        <dbReference type="ARBA" id="ARBA00002368"/>
    </source>
</evidence>
<comment type="cofactor">
    <cofactor evidence="1">
        <name>Zn(2+)</name>
        <dbReference type="ChEBI" id="CHEBI:29105"/>
    </cofactor>
</comment>
<reference evidence="9" key="1">
    <citation type="submission" date="2016-10" db="EMBL/GenBank/DDBJ databases">
        <authorList>
            <person name="Varghese N."/>
            <person name="Submissions S."/>
        </authorList>
    </citation>
    <scope>NUCLEOTIDE SEQUENCE [LARGE SCALE GENOMIC DNA]</scope>
    <source>
        <strain evidence="9">CGMCC 1.11101</strain>
    </source>
</reference>
<dbReference type="InterPro" id="IPR032466">
    <property type="entry name" value="Metal_Hydrolase"/>
</dbReference>
<dbReference type="PANTHER" id="PTHR43668:SF2">
    <property type="entry name" value="ALLANTOINASE"/>
    <property type="match status" value="1"/>
</dbReference>
<keyword evidence="6" id="KW-0665">Pyrimidine biosynthesis</keyword>
<dbReference type="PROSITE" id="PS00483">
    <property type="entry name" value="DIHYDROOROTASE_2"/>
    <property type="match status" value="1"/>
</dbReference>
<dbReference type="GO" id="GO:0004151">
    <property type="term" value="F:dihydroorotase activity"/>
    <property type="evidence" value="ECO:0007669"/>
    <property type="project" value="InterPro"/>
</dbReference>
<dbReference type="InterPro" id="IPR050138">
    <property type="entry name" value="DHOase/Allantoinase_Hydrolase"/>
</dbReference>
<dbReference type="GO" id="GO:0006145">
    <property type="term" value="P:purine nucleobase catabolic process"/>
    <property type="evidence" value="ECO:0007669"/>
    <property type="project" value="TreeGrafter"/>
</dbReference>
<keyword evidence="5" id="KW-0378">Hydrolase</keyword>
<evidence type="ECO:0000256" key="5">
    <source>
        <dbReference type="ARBA" id="ARBA00022801"/>
    </source>
</evidence>
<dbReference type="RefSeq" id="WP_090708712.1">
    <property type="nucleotide sequence ID" value="NZ_FOVM01000001.1"/>
</dbReference>
<dbReference type="CDD" id="cd01317">
    <property type="entry name" value="DHOase_IIa"/>
    <property type="match status" value="1"/>
</dbReference>
<dbReference type="InterPro" id="IPR004722">
    <property type="entry name" value="DHOase"/>
</dbReference>
<keyword evidence="4" id="KW-0479">Metal-binding</keyword>
<dbReference type="STRING" id="995034.SAMN05216219_0646"/>
<feature type="domain" description="Dihydroorotase catalytic" evidence="7">
    <location>
        <begin position="50"/>
        <end position="233"/>
    </location>
</feature>
<evidence type="ECO:0000256" key="3">
    <source>
        <dbReference type="ARBA" id="ARBA00010286"/>
    </source>
</evidence>
<evidence type="ECO:0000259" key="7">
    <source>
        <dbReference type="Pfam" id="PF12890"/>
    </source>
</evidence>
<dbReference type="Pfam" id="PF12890">
    <property type="entry name" value="DHOase"/>
    <property type="match status" value="1"/>
</dbReference>
<evidence type="ECO:0000256" key="6">
    <source>
        <dbReference type="ARBA" id="ARBA00022975"/>
    </source>
</evidence>
<dbReference type="NCBIfam" id="TIGR00857">
    <property type="entry name" value="pyrC_multi"/>
    <property type="match status" value="1"/>
</dbReference>
<dbReference type="GO" id="GO:0004038">
    <property type="term" value="F:allantoinase activity"/>
    <property type="evidence" value="ECO:0007669"/>
    <property type="project" value="TreeGrafter"/>
</dbReference>
<name>A0A1I4Z116_9MICO</name>
<dbReference type="AlphaFoldDB" id="A0A1I4Z116"/>
<dbReference type="Gene3D" id="2.30.40.10">
    <property type="entry name" value="Urease, subunit C, domain 1"/>
    <property type="match status" value="1"/>
</dbReference>